<dbReference type="SMART" id="SM00908">
    <property type="entry name" value="Gal-bind_lectin"/>
    <property type="match status" value="1"/>
</dbReference>
<evidence type="ECO:0000259" key="4">
    <source>
        <dbReference type="PROSITE" id="PS51304"/>
    </source>
</evidence>
<dbReference type="InterPro" id="IPR001079">
    <property type="entry name" value="Galectin_CRD"/>
</dbReference>
<evidence type="ECO:0000313" key="6">
    <source>
        <dbReference type="Proteomes" id="UP001562425"/>
    </source>
</evidence>
<dbReference type="InterPro" id="IPR044156">
    <property type="entry name" value="Galectin-like"/>
</dbReference>
<reference evidence="5 6" key="1">
    <citation type="submission" date="2024-05" db="EMBL/GenBank/DDBJ databases">
        <title>Culex pipiens pipiens assembly and annotation.</title>
        <authorList>
            <person name="Alout H."/>
            <person name="Durand T."/>
        </authorList>
    </citation>
    <scope>NUCLEOTIDE SEQUENCE [LARGE SCALE GENOMIC DNA]</scope>
    <source>
        <strain evidence="5">HA-2024</strain>
        <tissue evidence="5">Whole body</tissue>
    </source>
</reference>
<keyword evidence="1 2" id="KW-0430">Lectin</keyword>
<name>A0ABD1CBA8_CULPP</name>
<feature type="domain" description="Galectin" evidence="4">
    <location>
        <begin position="127"/>
        <end position="257"/>
    </location>
</feature>
<proteinExistence type="predicted"/>
<feature type="region of interest" description="Disordered" evidence="3">
    <location>
        <begin position="1"/>
        <end position="75"/>
    </location>
</feature>
<evidence type="ECO:0000313" key="5">
    <source>
        <dbReference type="EMBL" id="KAL1373643.1"/>
    </source>
</evidence>
<dbReference type="EMBL" id="JBEHCU010014128">
    <property type="protein sequence ID" value="KAL1373643.1"/>
    <property type="molecule type" value="Genomic_DNA"/>
</dbReference>
<evidence type="ECO:0000256" key="2">
    <source>
        <dbReference type="RuleBase" id="RU102079"/>
    </source>
</evidence>
<accession>A0ABD1CBA8</accession>
<dbReference type="InterPro" id="IPR013320">
    <property type="entry name" value="ConA-like_dom_sf"/>
</dbReference>
<organism evidence="5 6">
    <name type="scientific">Culex pipiens pipiens</name>
    <name type="common">Northern house mosquito</name>
    <dbReference type="NCBI Taxonomy" id="38569"/>
    <lineage>
        <taxon>Eukaryota</taxon>
        <taxon>Metazoa</taxon>
        <taxon>Ecdysozoa</taxon>
        <taxon>Arthropoda</taxon>
        <taxon>Hexapoda</taxon>
        <taxon>Insecta</taxon>
        <taxon>Pterygota</taxon>
        <taxon>Neoptera</taxon>
        <taxon>Endopterygota</taxon>
        <taxon>Diptera</taxon>
        <taxon>Nematocera</taxon>
        <taxon>Culicoidea</taxon>
        <taxon>Culicidae</taxon>
        <taxon>Culicinae</taxon>
        <taxon>Culicini</taxon>
        <taxon>Culex</taxon>
        <taxon>Culex</taxon>
    </lineage>
</organism>
<sequence>MELARRRVAAEHPPGGLRPGKNLQRTKRHRLEFPRTRAQKSRRNSARGLAPGRGKGALGQQPEGQRWKIPPPSFWRSTCRRIRPAANRSTSPNPVPLVKPNQQQLVRLSIRIFKMSQLPVYNPPSPFLGYLPAGLGLYRKVVIRGKMTHDQFNINLQAGPNVNPRDDAPLHISIRPKDQVIVRNTYQFKSWGIEERHGGCPIQKKSYFDIQITVKPDSYSIAVNGCHFCEFAHRQPYASVRFIHIGEGAQVDAMITE</sequence>
<dbReference type="PANTHER" id="PTHR11346:SF176">
    <property type="entry name" value="32 KDA BETA-GALACTOSIDE-BINDING LECTIN LEC-3"/>
    <property type="match status" value="1"/>
</dbReference>
<dbReference type="CDD" id="cd00070">
    <property type="entry name" value="GLECT"/>
    <property type="match status" value="1"/>
</dbReference>
<dbReference type="PROSITE" id="PS51304">
    <property type="entry name" value="GALECTIN"/>
    <property type="match status" value="1"/>
</dbReference>
<evidence type="ECO:0000256" key="1">
    <source>
        <dbReference type="ARBA" id="ARBA00022734"/>
    </source>
</evidence>
<gene>
    <name evidence="5" type="ORF">pipiens_018546</name>
</gene>
<dbReference type="PANTHER" id="PTHR11346">
    <property type="entry name" value="GALECTIN"/>
    <property type="match status" value="1"/>
</dbReference>
<dbReference type="GO" id="GO:0030246">
    <property type="term" value="F:carbohydrate binding"/>
    <property type="evidence" value="ECO:0007669"/>
    <property type="project" value="UniProtKB-UniRule"/>
</dbReference>
<protein>
    <recommendedName>
        <fullName evidence="2">Galectin</fullName>
    </recommendedName>
</protein>
<dbReference type="Pfam" id="PF00337">
    <property type="entry name" value="Gal-bind_lectin"/>
    <property type="match status" value="1"/>
</dbReference>
<dbReference type="FunFam" id="2.60.120.200:FF:000256">
    <property type="entry name" value="Galectin"/>
    <property type="match status" value="1"/>
</dbReference>
<dbReference type="SUPFAM" id="SSF49899">
    <property type="entry name" value="Concanavalin A-like lectins/glucanases"/>
    <property type="match status" value="1"/>
</dbReference>
<evidence type="ECO:0000256" key="3">
    <source>
        <dbReference type="SAM" id="MobiDB-lite"/>
    </source>
</evidence>
<dbReference type="Gene3D" id="2.60.120.200">
    <property type="match status" value="1"/>
</dbReference>
<dbReference type="SMART" id="SM00276">
    <property type="entry name" value="GLECT"/>
    <property type="match status" value="1"/>
</dbReference>
<keyword evidence="6" id="KW-1185">Reference proteome</keyword>
<comment type="caution">
    <text evidence="5">The sequence shown here is derived from an EMBL/GenBank/DDBJ whole genome shotgun (WGS) entry which is preliminary data.</text>
</comment>
<feature type="compositionally biased region" description="Basic and acidic residues" evidence="3">
    <location>
        <begin position="1"/>
        <end position="10"/>
    </location>
</feature>
<dbReference type="AlphaFoldDB" id="A0ABD1CBA8"/>
<dbReference type="Proteomes" id="UP001562425">
    <property type="component" value="Unassembled WGS sequence"/>
</dbReference>